<dbReference type="Pfam" id="PF00520">
    <property type="entry name" value="Ion_trans"/>
    <property type="match status" value="1"/>
</dbReference>
<feature type="region of interest" description="Disordered" evidence="5">
    <location>
        <begin position="18"/>
        <end position="37"/>
    </location>
</feature>
<feature type="transmembrane region" description="Helical" evidence="6">
    <location>
        <begin position="305"/>
        <end position="334"/>
    </location>
</feature>
<dbReference type="InterPro" id="IPR043203">
    <property type="entry name" value="VGCC_Ca_Na"/>
</dbReference>
<evidence type="ECO:0000256" key="2">
    <source>
        <dbReference type="ARBA" id="ARBA00022692"/>
    </source>
</evidence>
<reference evidence="8 10" key="1">
    <citation type="journal article" date="2012" name="Nature">
        <title>Algal genomes reveal evolutionary mosaicism and the fate of nucleomorphs.</title>
        <authorList>
            <consortium name="DOE Joint Genome Institute"/>
            <person name="Curtis B.A."/>
            <person name="Tanifuji G."/>
            <person name="Burki F."/>
            <person name="Gruber A."/>
            <person name="Irimia M."/>
            <person name="Maruyama S."/>
            <person name="Arias M.C."/>
            <person name="Ball S.G."/>
            <person name="Gile G.H."/>
            <person name="Hirakawa Y."/>
            <person name="Hopkins J.F."/>
            <person name="Kuo A."/>
            <person name="Rensing S.A."/>
            <person name="Schmutz J."/>
            <person name="Symeonidi A."/>
            <person name="Elias M."/>
            <person name="Eveleigh R.J."/>
            <person name="Herman E.K."/>
            <person name="Klute M.J."/>
            <person name="Nakayama T."/>
            <person name="Obornik M."/>
            <person name="Reyes-Prieto A."/>
            <person name="Armbrust E.V."/>
            <person name="Aves S.J."/>
            <person name="Beiko R.G."/>
            <person name="Coutinho P."/>
            <person name="Dacks J.B."/>
            <person name="Durnford D.G."/>
            <person name="Fast N.M."/>
            <person name="Green B.R."/>
            <person name="Grisdale C.J."/>
            <person name="Hempel F."/>
            <person name="Henrissat B."/>
            <person name="Hoppner M.P."/>
            <person name="Ishida K."/>
            <person name="Kim E."/>
            <person name="Koreny L."/>
            <person name="Kroth P.G."/>
            <person name="Liu Y."/>
            <person name="Malik S.B."/>
            <person name="Maier U.G."/>
            <person name="McRose D."/>
            <person name="Mock T."/>
            <person name="Neilson J.A."/>
            <person name="Onodera N.T."/>
            <person name="Poole A.M."/>
            <person name="Pritham E.J."/>
            <person name="Richards T.A."/>
            <person name="Rocap G."/>
            <person name="Roy S.W."/>
            <person name="Sarai C."/>
            <person name="Schaack S."/>
            <person name="Shirato S."/>
            <person name="Slamovits C.H."/>
            <person name="Spencer D.F."/>
            <person name="Suzuki S."/>
            <person name="Worden A.Z."/>
            <person name="Zauner S."/>
            <person name="Barry K."/>
            <person name="Bell C."/>
            <person name="Bharti A.K."/>
            <person name="Crow J.A."/>
            <person name="Grimwood J."/>
            <person name="Kramer R."/>
            <person name="Lindquist E."/>
            <person name="Lucas S."/>
            <person name="Salamov A."/>
            <person name="McFadden G.I."/>
            <person name="Lane C.E."/>
            <person name="Keeling P.J."/>
            <person name="Gray M.W."/>
            <person name="Grigoriev I.V."/>
            <person name="Archibald J.M."/>
        </authorList>
    </citation>
    <scope>NUCLEOTIDE SEQUENCE</scope>
    <source>
        <strain evidence="8 10">CCMP2712</strain>
    </source>
</reference>
<dbReference type="Proteomes" id="UP000011087">
    <property type="component" value="Unassembled WGS sequence"/>
</dbReference>
<keyword evidence="2 6" id="KW-0812">Transmembrane</keyword>
<dbReference type="EnsemblProtists" id="EKX52527">
    <property type="protein sequence ID" value="EKX52527"/>
    <property type="gene ID" value="GUITHDRAFT_101696"/>
</dbReference>
<dbReference type="SUPFAM" id="SSF50729">
    <property type="entry name" value="PH domain-like"/>
    <property type="match status" value="1"/>
</dbReference>
<dbReference type="EMBL" id="JH992972">
    <property type="protein sequence ID" value="EKX52527.1"/>
    <property type="molecule type" value="Genomic_DNA"/>
</dbReference>
<gene>
    <name evidence="8" type="ORF">GUITHDRAFT_101696</name>
</gene>
<evidence type="ECO:0000313" key="8">
    <source>
        <dbReference type="EMBL" id="EKX52527.1"/>
    </source>
</evidence>
<keyword evidence="3 6" id="KW-1133">Transmembrane helix</keyword>
<dbReference type="InterPro" id="IPR001849">
    <property type="entry name" value="PH_domain"/>
</dbReference>
<dbReference type="OrthoDB" id="416585at2759"/>
<reference evidence="9" key="3">
    <citation type="submission" date="2015-06" db="UniProtKB">
        <authorList>
            <consortium name="EnsemblProtists"/>
        </authorList>
    </citation>
    <scope>IDENTIFICATION</scope>
</reference>
<dbReference type="RefSeq" id="XP_005839507.1">
    <property type="nucleotide sequence ID" value="XM_005839450.1"/>
</dbReference>
<feature type="transmembrane region" description="Helical" evidence="6">
    <location>
        <begin position="408"/>
        <end position="432"/>
    </location>
</feature>
<dbReference type="PANTHER" id="PTHR10037:SF62">
    <property type="entry name" value="SODIUM CHANNEL PROTEIN 60E"/>
    <property type="match status" value="1"/>
</dbReference>
<evidence type="ECO:0000256" key="1">
    <source>
        <dbReference type="ARBA" id="ARBA00004141"/>
    </source>
</evidence>
<feature type="transmembrane region" description="Helical" evidence="6">
    <location>
        <begin position="261"/>
        <end position="284"/>
    </location>
</feature>
<evidence type="ECO:0000256" key="3">
    <source>
        <dbReference type="ARBA" id="ARBA00022989"/>
    </source>
</evidence>
<dbReference type="PROSITE" id="PS50003">
    <property type="entry name" value="PH_DOMAIN"/>
    <property type="match status" value="1"/>
</dbReference>
<dbReference type="PANTHER" id="PTHR10037">
    <property type="entry name" value="VOLTAGE-GATED CATION CHANNEL CALCIUM AND SODIUM"/>
    <property type="match status" value="1"/>
</dbReference>
<dbReference type="Pfam" id="PF00169">
    <property type="entry name" value="PH"/>
    <property type="match status" value="1"/>
</dbReference>
<dbReference type="GO" id="GO:0005248">
    <property type="term" value="F:voltage-gated sodium channel activity"/>
    <property type="evidence" value="ECO:0007669"/>
    <property type="project" value="TreeGrafter"/>
</dbReference>
<name>L1JVW6_GUITC</name>
<dbReference type="Gene3D" id="2.30.29.30">
    <property type="entry name" value="Pleckstrin-homology domain (PH domain)/Phosphotyrosine-binding domain (PTB)"/>
    <property type="match status" value="1"/>
</dbReference>
<keyword evidence="4 6" id="KW-0472">Membrane</keyword>
<comment type="subcellular location">
    <subcellularLocation>
        <location evidence="1">Membrane</location>
        <topology evidence="1">Multi-pass membrane protein</topology>
    </subcellularLocation>
</comment>
<evidence type="ECO:0000313" key="10">
    <source>
        <dbReference type="Proteomes" id="UP000011087"/>
    </source>
</evidence>
<sequence length="661" mass="73207">MAQRAAIVFASVQNQEQYATQPRSSNESSNALHGILNNKDDEDSEMVFEGDVVKSGSVWKLCSGGRHDWQERTLVVTTTHLYLAKQGNKSARDVVPLHEIVNVRTALKVDQSVSLAGAKLASTLAFMSTNSDVDAANGRQSTRQSGNKGLSEDDCFWITTSEEGSNAGRTIVLRVENKEKAEEWMNFIRQASKAAASKKERETKSTLKLIRDKSARMYHSKLFQGVVASVIALNFILNIAEAQVVPTPNSYWDNFFGNMDIIFTSFLAFELLWNIAIHFFWQFVTDGWNIFDFVRLFRKLTSLRILFNAIIGSLIPVLNSVLVLVVVIVMYAILAVELYGTRAQEFSNLHESMFSMYQVATGDSWASMLARSLFYVCVQNGKEVGTPNPPGDPAGVCDVGQNEFDGKVMIFFTSYSIITGMVLLNVVVAVLLDNFTRSVAQEDQASRAIIALLITRFSELRMTISPQIVKNEKAEKQGSRMHSASEFCLDVIMDQLAAFESLEHLHDMTLALFKAVNLDEKPALSFDDLQLGLKLEHYTNRMITKALMEVDDPDSEKAVTLTALKLLLSKNSAVMAKGKRGTVLTRSNGDRRSSSGSPGHGSNQLKGEEEESHKEGEGNGIVIGNRAPLVSVKAENRIGALSPRREANEPQSDIEPSYIIF</sequence>
<proteinExistence type="predicted"/>
<evidence type="ECO:0000259" key="7">
    <source>
        <dbReference type="PROSITE" id="PS50003"/>
    </source>
</evidence>
<dbReference type="HOGENOM" id="CLU_415318_0_0_1"/>
<evidence type="ECO:0000313" key="9">
    <source>
        <dbReference type="EnsemblProtists" id="EKX52527"/>
    </source>
</evidence>
<dbReference type="GeneID" id="17309237"/>
<dbReference type="eggNOG" id="KOG2301">
    <property type="taxonomic scope" value="Eukaryota"/>
</dbReference>
<protein>
    <recommendedName>
        <fullName evidence="7">PH domain-containing protein</fullName>
    </recommendedName>
</protein>
<evidence type="ECO:0000256" key="6">
    <source>
        <dbReference type="SAM" id="Phobius"/>
    </source>
</evidence>
<dbReference type="STRING" id="905079.L1JVW6"/>
<dbReference type="InterPro" id="IPR005821">
    <property type="entry name" value="Ion_trans_dom"/>
</dbReference>
<dbReference type="CDD" id="cd00821">
    <property type="entry name" value="PH"/>
    <property type="match status" value="1"/>
</dbReference>
<dbReference type="KEGG" id="gtt:GUITHDRAFT_101696"/>
<feature type="compositionally biased region" description="Polar residues" evidence="5">
    <location>
        <begin position="18"/>
        <end position="31"/>
    </location>
</feature>
<dbReference type="PaxDb" id="55529-EKX52527"/>
<dbReference type="Gene3D" id="1.10.287.70">
    <property type="match status" value="1"/>
</dbReference>
<feature type="domain" description="PH" evidence="7">
    <location>
        <begin position="51"/>
        <end position="193"/>
    </location>
</feature>
<keyword evidence="10" id="KW-1185">Reference proteome</keyword>
<evidence type="ECO:0000256" key="4">
    <source>
        <dbReference type="ARBA" id="ARBA00023136"/>
    </source>
</evidence>
<organism evidence="8">
    <name type="scientific">Guillardia theta (strain CCMP2712)</name>
    <name type="common">Cryptophyte</name>
    <dbReference type="NCBI Taxonomy" id="905079"/>
    <lineage>
        <taxon>Eukaryota</taxon>
        <taxon>Cryptophyceae</taxon>
        <taxon>Pyrenomonadales</taxon>
        <taxon>Geminigeraceae</taxon>
        <taxon>Guillardia</taxon>
    </lineage>
</organism>
<reference evidence="10" key="2">
    <citation type="submission" date="2012-11" db="EMBL/GenBank/DDBJ databases">
        <authorList>
            <person name="Kuo A."/>
            <person name="Curtis B.A."/>
            <person name="Tanifuji G."/>
            <person name="Burki F."/>
            <person name="Gruber A."/>
            <person name="Irimia M."/>
            <person name="Maruyama S."/>
            <person name="Arias M.C."/>
            <person name="Ball S.G."/>
            <person name="Gile G.H."/>
            <person name="Hirakawa Y."/>
            <person name="Hopkins J.F."/>
            <person name="Rensing S.A."/>
            <person name="Schmutz J."/>
            <person name="Symeonidi A."/>
            <person name="Elias M."/>
            <person name="Eveleigh R.J."/>
            <person name="Herman E.K."/>
            <person name="Klute M.J."/>
            <person name="Nakayama T."/>
            <person name="Obornik M."/>
            <person name="Reyes-Prieto A."/>
            <person name="Armbrust E.V."/>
            <person name="Aves S.J."/>
            <person name="Beiko R.G."/>
            <person name="Coutinho P."/>
            <person name="Dacks J.B."/>
            <person name="Durnford D.G."/>
            <person name="Fast N.M."/>
            <person name="Green B.R."/>
            <person name="Grisdale C."/>
            <person name="Hempe F."/>
            <person name="Henrissat B."/>
            <person name="Hoppner M.P."/>
            <person name="Ishida K.-I."/>
            <person name="Kim E."/>
            <person name="Koreny L."/>
            <person name="Kroth P.G."/>
            <person name="Liu Y."/>
            <person name="Malik S.-B."/>
            <person name="Maier U.G."/>
            <person name="McRose D."/>
            <person name="Mock T."/>
            <person name="Neilson J.A."/>
            <person name="Onodera N.T."/>
            <person name="Poole A.M."/>
            <person name="Pritham E.J."/>
            <person name="Richards T.A."/>
            <person name="Rocap G."/>
            <person name="Roy S.W."/>
            <person name="Sarai C."/>
            <person name="Schaack S."/>
            <person name="Shirato S."/>
            <person name="Slamovits C.H."/>
            <person name="Spencer D.F."/>
            <person name="Suzuki S."/>
            <person name="Worden A.Z."/>
            <person name="Zauner S."/>
            <person name="Barry K."/>
            <person name="Bell C."/>
            <person name="Bharti A.K."/>
            <person name="Crow J.A."/>
            <person name="Grimwood J."/>
            <person name="Kramer R."/>
            <person name="Lindquist E."/>
            <person name="Lucas S."/>
            <person name="Salamov A."/>
            <person name="McFadden G.I."/>
            <person name="Lane C.E."/>
            <person name="Keeling P.J."/>
            <person name="Gray M.W."/>
            <person name="Grigoriev I.V."/>
            <person name="Archibald J.M."/>
        </authorList>
    </citation>
    <scope>NUCLEOTIDE SEQUENCE</scope>
    <source>
        <strain evidence="10">CCMP2712</strain>
    </source>
</reference>
<feature type="transmembrane region" description="Helical" evidence="6">
    <location>
        <begin position="222"/>
        <end position="241"/>
    </location>
</feature>
<accession>L1JVW6</accession>
<evidence type="ECO:0000256" key="5">
    <source>
        <dbReference type="SAM" id="MobiDB-lite"/>
    </source>
</evidence>
<dbReference type="AlphaFoldDB" id="L1JVW6"/>
<dbReference type="InterPro" id="IPR011993">
    <property type="entry name" value="PH-like_dom_sf"/>
</dbReference>
<feature type="region of interest" description="Disordered" evidence="5">
    <location>
        <begin position="578"/>
        <end position="661"/>
    </location>
</feature>
<dbReference type="SUPFAM" id="SSF81324">
    <property type="entry name" value="Voltage-gated potassium channels"/>
    <property type="match status" value="1"/>
</dbReference>
<dbReference type="GO" id="GO:0001518">
    <property type="term" value="C:voltage-gated sodium channel complex"/>
    <property type="evidence" value="ECO:0007669"/>
    <property type="project" value="TreeGrafter"/>
</dbReference>
<dbReference type="SMART" id="SM00233">
    <property type="entry name" value="PH"/>
    <property type="match status" value="1"/>
</dbReference>